<dbReference type="InterPro" id="IPR001668">
    <property type="entry name" value="Mob_Pre"/>
</dbReference>
<evidence type="ECO:0000313" key="6">
    <source>
        <dbReference type="EMBL" id="ASR83112.1"/>
    </source>
</evidence>
<dbReference type="EMBL" id="KY579373">
    <property type="protein sequence ID" value="ASR83112.1"/>
    <property type="molecule type" value="Genomic_DNA"/>
</dbReference>
<dbReference type="NCBIfam" id="NF041497">
    <property type="entry name" value="MobV"/>
    <property type="match status" value="1"/>
</dbReference>
<dbReference type="AlphaFoldDB" id="A0A222ZFP5"/>
<evidence type="ECO:0000256" key="4">
    <source>
        <dbReference type="ARBA" id="ARBA00031709"/>
    </source>
</evidence>
<keyword evidence="6" id="KW-0614">Plasmid</keyword>
<organism evidence="6">
    <name type="scientific">Staphylococcus epidermidis</name>
    <dbReference type="NCBI Taxonomy" id="1282"/>
    <lineage>
        <taxon>Bacteria</taxon>
        <taxon>Bacillati</taxon>
        <taxon>Bacillota</taxon>
        <taxon>Bacilli</taxon>
        <taxon>Bacillales</taxon>
        <taxon>Staphylococcaceae</taxon>
        <taxon>Staphylococcus</taxon>
    </lineage>
</organism>
<feature type="region of interest" description="Disordered" evidence="5">
    <location>
        <begin position="410"/>
        <end position="432"/>
    </location>
</feature>
<evidence type="ECO:0000256" key="1">
    <source>
        <dbReference type="ARBA" id="ARBA00002445"/>
    </source>
</evidence>
<feature type="region of interest" description="Disordered" evidence="5">
    <location>
        <begin position="359"/>
        <end position="379"/>
    </location>
</feature>
<geneLocation type="plasmid" evidence="6">
    <name>unnamed</name>
</geneLocation>
<comment type="function">
    <text evidence="1">The interaction of the RSA site and the PRE protein may not only serves a function in plasmid maintenance, but may also contributes to the distribution of small antibiotic resistance plasmids among Gram-positive bacteria.</text>
</comment>
<dbReference type="CDD" id="cd17242">
    <property type="entry name" value="MobM_relaxase"/>
    <property type="match status" value="1"/>
</dbReference>
<gene>
    <name evidence="6" type="primary">pre</name>
    <name evidence="6" type="synonym">mob</name>
</gene>
<sequence length="432" mass="51113">MSLVFFKRATRAKPPFAEVAEGRFFCFFFLVKKRKVLKVLWFWSALPTASQSTHFMNIKYSVLLYFTWKLTEIRGRVFVSFAVVRMQKMKSPDLKGMQFHNQRERESRTNPDIDPDRAHLNYDLLHQEKIDYNKHVKEIIESQKVSERKTRKDAVLVNELLVTSDRKFFDGLDPAEQKRFFEESHNLFSERYGKQNIAYATVHNDEKTPHMHLGVVPMRDGKLQGKNIFNRQELQWMQEEFPKHMQSVGFEVERGIASDRKHIEMSRFKALTLNEEIKTLEKETEVLRNALTASKKVDELQVTKPSLFDRNHVKLPVEDFEALKARAKATEAIESTIEAHEKRFDDMVDNVIASDRKLDQEKTKTAQLQKENSGLKKENLELQKENKTLKSQLNVLMEFAKSQLEKFKEWQKERQQEKEKNIARKRDQELER</sequence>
<reference evidence="6" key="1">
    <citation type="submission" date="2017-08" db="EMBL/GenBank/DDBJ databases">
        <title>Novel Multiresistance cfr-Encoding Plasmids in Linezolid-Resistant Methicillin-Resistant Staphylococcus epidermidis and Vancomycin-Resistant Enterococcus faecium (VRE): First Report of the Co-location of cfr and optrA in VRE.</title>
        <authorList>
            <person name="Lazaris A."/>
            <person name="Coleman D.C."/>
            <person name="Kearns A."/>
            <person name="Pichon B."/>
            <person name="Kinnevey P.M."/>
            <person name="O'Connell B."/>
            <person name="Brennan G.I."/>
            <person name="Shore A.C."/>
        </authorList>
    </citation>
    <scope>NUCLEOTIDE SEQUENCE</scope>
    <source>
        <strain evidence="6">M13/0451</strain>
        <plasmid evidence="6">unnamed</plasmid>
    </source>
</reference>
<evidence type="ECO:0000256" key="3">
    <source>
        <dbReference type="ARBA" id="ARBA00029953"/>
    </source>
</evidence>
<evidence type="ECO:0000256" key="5">
    <source>
        <dbReference type="SAM" id="MobiDB-lite"/>
    </source>
</evidence>
<accession>A0A222ZFP5</accession>
<comment type="similarity">
    <text evidence="2">Belongs to the plasmid mobilization pre family.</text>
</comment>
<protein>
    <recommendedName>
        <fullName evidence="4">Mobilization protein</fullName>
    </recommendedName>
    <alternativeName>
        <fullName evidence="3">Plasmid recombinase</fullName>
    </alternativeName>
</protein>
<dbReference type="Pfam" id="PF01076">
    <property type="entry name" value="Mob_Pre"/>
    <property type="match status" value="1"/>
</dbReference>
<dbReference type="Gene3D" id="3.30.930.30">
    <property type="match status" value="1"/>
</dbReference>
<dbReference type="GO" id="GO:0006310">
    <property type="term" value="P:DNA recombination"/>
    <property type="evidence" value="ECO:0007669"/>
    <property type="project" value="InterPro"/>
</dbReference>
<proteinExistence type="inferred from homology"/>
<name>A0A222ZFP5_STAEP</name>
<evidence type="ECO:0000256" key="2">
    <source>
        <dbReference type="ARBA" id="ARBA00010657"/>
    </source>
</evidence>
<dbReference type="GO" id="GO:0003677">
    <property type="term" value="F:DNA binding"/>
    <property type="evidence" value="ECO:0007669"/>
    <property type="project" value="InterPro"/>
</dbReference>